<evidence type="ECO:0000256" key="1">
    <source>
        <dbReference type="ARBA" id="ARBA00006525"/>
    </source>
</evidence>
<dbReference type="SUPFAM" id="SSF102405">
    <property type="entry name" value="MCP/YpsA-like"/>
    <property type="match status" value="1"/>
</dbReference>
<protein>
    <submittedName>
        <fullName evidence="3">DNA processing protein</fullName>
    </submittedName>
</protein>
<evidence type="ECO:0000313" key="3">
    <source>
        <dbReference type="EMBL" id="MBB2892405.1"/>
    </source>
</evidence>
<dbReference type="AlphaFoldDB" id="A0A839NB19"/>
<dbReference type="Gene3D" id="3.40.50.450">
    <property type="match status" value="1"/>
</dbReference>
<dbReference type="RefSeq" id="WP_183320568.1">
    <property type="nucleotide sequence ID" value="NZ_JACHVQ010000001.1"/>
</dbReference>
<gene>
    <name evidence="3" type="ORF">FHU39_002389</name>
</gene>
<dbReference type="InterPro" id="IPR003488">
    <property type="entry name" value="DprA"/>
</dbReference>
<reference evidence="3 4" key="1">
    <citation type="submission" date="2020-08" db="EMBL/GenBank/DDBJ databases">
        <title>Sequencing the genomes of 1000 actinobacteria strains.</title>
        <authorList>
            <person name="Klenk H.-P."/>
        </authorList>
    </citation>
    <scope>NUCLEOTIDE SEQUENCE [LARGE SCALE GENOMIC DNA]</scope>
    <source>
        <strain evidence="3 4">DSM 105369</strain>
    </source>
</reference>
<sequence length="379" mass="39485">MNEQRGPVTALRGSRDAQLAVRIALAATVEPEDRTMLPRLRGLDPFTAWDLVRSNEGGAFGRAVARAEQLRVDGIVARTEEVGARIVIPGDAEWPCGLNDLEHPPFCLWIAGQATLGESCERSISMVGARAATPYGTQVAGELAYGLSSRGFTVVSGGAHGIDTASHRGALAAGGRTFAAMACGIDIAYPAANAGLLRQIEQAGAVVTELPPGFAPQKQRFLSRNRLIAALTPGTLVVEAGLRSGSRSTATAASRIGRLLAAVPGPVTSPASAGPHQLIRDCGATLVTDVDDCAELFGAIGADLAEPKRAAPTLFDALEESDRRLLDAMPVVRGTTAEKLAISAGLSAREVTRGLAALHAARLVERIESGWRRTPGHAS</sequence>
<dbReference type="GO" id="GO:0009294">
    <property type="term" value="P:DNA-mediated transformation"/>
    <property type="evidence" value="ECO:0007669"/>
    <property type="project" value="InterPro"/>
</dbReference>
<proteinExistence type="inferred from homology"/>
<keyword evidence="4" id="KW-1185">Reference proteome</keyword>
<feature type="domain" description="Smf/DprA SLOG" evidence="2">
    <location>
        <begin position="86"/>
        <end position="296"/>
    </location>
</feature>
<evidence type="ECO:0000259" key="2">
    <source>
        <dbReference type="Pfam" id="PF02481"/>
    </source>
</evidence>
<organism evidence="3 4">
    <name type="scientific">Flexivirga oryzae</name>
    <dbReference type="NCBI Taxonomy" id="1794944"/>
    <lineage>
        <taxon>Bacteria</taxon>
        <taxon>Bacillati</taxon>
        <taxon>Actinomycetota</taxon>
        <taxon>Actinomycetes</taxon>
        <taxon>Micrococcales</taxon>
        <taxon>Dermacoccaceae</taxon>
        <taxon>Flexivirga</taxon>
    </lineage>
</organism>
<name>A0A839NB19_9MICO</name>
<dbReference type="EMBL" id="JACHVQ010000001">
    <property type="protein sequence ID" value="MBB2892405.1"/>
    <property type="molecule type" value="Genomic_DNA"/>
</dbReference>
<dbReference type="Pfam" id="PF02481">
    <property type="entry name" value="DNA_processg_A"/>
    <property type="match status" value="1"/>
</dbReference>
<evidence type="ECO:0000313" key="4">
    <source>
        <dbReference type="Proteomes" id="UP000559182"/>
    </source>
</evidence>
<dbReference type="Proteomes" id="UP000559182">
    <property type="component" value="Unassembled WGS sequence"/>
</dbReference>
<comment type="similarity">
    <text evidence="1">Belongs to the DprA/Smf family.</text>
</comment>
<comment type="caution">
    <text evidence="3">The sequence shown here is derived from an EMBL/GenBank/DDBJ whole genome shotgun (WGS) entry which is preliminary data.</text>
</comment>
<dbReference type="PANTHER" id="PTHR43022">
    <property type="entry name" value="PROTEIN SMF"/>
    <property type="match status" value="1"/>
</dbReference>
<accession>A0A839NB19</accession>
<dbReference type="NCBIfam" id="TIGR00732">
    <property type="entry name" value="dprA"/>
    <property type="match status" value="1"/>
</dbReference>
<dbReference type="PANTHER" id="PTHR43022:SF1">
    <property type="entry name" value="PROTEIN SMF"/>
    <property type="match status" value="1"/>
</dbReference>
<dbReference type="InterPro" id="IPR057666">
    <property type="entry name" value="DrpA_SLOG"/>
</dbReference>